<evidence type="ECO:0000313" key="2">
    <source>
        <dbReference type="EMBL" id="HIR93210.1"/>
    </source>
</evidence>
<dbReference type="AlphaFoldDB" id="A0A9D1EJS2"/>
<evidence type="ECO:0000313" key="3">
    <source>
        <dbReference type="Proteomes" id="UP000886841"/>
    </source>
</evidence>
<reference evidence="2" key="2">
    <citation type="journal article" date="2021" name="PeerJ">
        <title>Extensive microbial diversity within the chicken gut microbiome revealed by metagenomics and culture.</title>
        <authorList>
            <person name="Gilroy R."/>
            <person name="Ravi A."/>
            <person name="Getino M."/>
            <person name="Pursley I."/>
            <person name="Horton D.L."/>
            <person name="Alikhan N.F."/>
            <person name="Baker D."/>
            <person name="Gharbi K."/>
            <person name="Hall N."/>
            <person name="Watson M."/>
            <person name="Adriaenssens E.M."/>
            <person name="Foster-Nyarko E."/>
            <person name="Jarju S."/>
            <person name="Secka A."/>
            <person name="Antonio M."/>
            <person name="Oren A."/>
            <person name="Chaudhuri R.R."/>
            <person name="La Ragione R."/>
            <person name="Hildebrand F."/>
            <person name="Pallen M.J."/>
        </authorList>
    </citation>
    <scope>NUCLEOTIDE SEQUENCE</scope>
    <source>
        <strain evidence="2">ChiSxjej1B13-7041</strain>
    </source>
</reference>
<dbReference type="EMBL" id="DVHU01000063">
    <property type="protein sequence ID" value="HIR93210.1"/>
    <property type="molecule type" value="Genomic_DNA"/>
</dbReference>
<protein>
    <submittedName>
        <fullName evidence="2">Helix-turn-helix domain-containing protein</fullName>
    </submittedName>
</protein>
<accession>A0A9D1EJS2</accession>
<comment type="caution">
    <text evidence="2">The sequence shown here is derived from an EMBL/GenBank/DDBJ whole genome shotgun (WGS) entry which is preliminary data.</text>
</comment>
<dbReference type="InterPro" id="IPR001387">
    <property type="entry name" value="Cro/C1-type_HTH"/>
</dbReference>
<name>A0A9D1EJS2_9FIRM</name>
<sequence>MQEKKVSQYALLKRGIDHKTLDYLKKRKNITLLTLEKLCVILECTPNEVVRFVQEGEKSSSLF</sequence>
<dbReference type="SUPFAM" id="SSF47413">
    <property type="entry name" value="lambda repressor-like DNA-binding domains"/>
    <property type="match status" value="1"/>
</dbReference>
<dbReference type="Proteomes" id="UP000886841">
    <property type="component" value="Unassembled WGS sequence"/>
</dbReference>
<dbReference type="GO" id="GO:0003677">
    <property type="term" value="F:DNA binding"/>
    <property type="evidence" value="ECO:0007669"/>
    <property type="project" value="InterPro"/>
</dbReference>
<proteinExistence type="predicted"/>
<reference evidence="2" key="1">
    <citation type="submission" date="2020-10" db="EMBL/GenBank/DDBJ databases">
        <authorList>
            <person name="Gilroy R."/>
        </authorList>
    </citation>
    <scope>NUCLEOTIDE SEQUENCE</scope>
    <source>
        <strain evidence="2">ChiSxjej1B13-7041</strain>
    </source>
</reference>
<dbReference type="InterPro" id="IPR010982">
    <property type="entry name" value="Lambda_DNA-bd_dom_sf"/>
</dbReference>
<evidence type="ECO:0000259" key="1">
    <source>
        <dbReference type="Pfam" id="PF13443"/>
    </source>
</evidence>
<organism evidence="2 3">
    <name type="scientific">Candidatus Egerieimonas intestinavium</name>
    <dbReference type="NCBI Taxonomy" id="2840777"/>
    <lineage>
        <taxon>Bacteria</taxon>
        <taxon>Bacillati</taxon>
        <taxon>Bacillota</taxon>
        <taxon>Clostridia</taxon>
        <taxon>Lachnospirales</taxon>
        <taxon>Lachnospiraceae</taxon>
        <taxon>Lachnospiraceae incertae sedis</taxon>
        <taxon>Candidatus Egerieimonas</taxon>
    </lineage>
</organism>
<gene>
    <name evidence="2" type="ORF">IAB98_07320</name>
</gene>
<dbReference type="Pfam" id="PF13443">
    <property type="entry name" value="HTH_26"/>
    <property type="match status" value="1"/>
</dbReference>
<feature type="domain" description="HTH cro/C1-type" evidence="1">
    <location>
        <begin position="1"/>
        <end position="55"/>
    </location>
</feature>